<sequence length="72" mass="8167">MDIFKADLKCFNMAVIFGAENLMVDLMPKLNEMRTGTSLLSCRFPLPECSSRFERIAQIGSGIDAVYVYRKI</sequence>
<reference evidence="1 2" key="1">
    <citation type="submission" date="2013-11" db="EMBL/GenBank/DDBJ databases">
        <title>Draft genome of the bovine lungworm Dictyocaulus viviparus.</title>
        <authorList>
            <person name="Mitreva M."/>
        </authorList>
    </citation>
    <scope>NUCLEOTIDE SEQUENCE [LARGE SCALE GENOMIC DNA]</scope>
    <source>
        <strain evidence="1 2">HannoverDv2000</strain>
    </source>
</reference>
<dbReference type="InterPro" id="IPR029063">
    <property type="entry name" value="SAM-dependent_MTases_sf"/>
</dbReference>
<name>A0A0D8XR85_DICVI</name>
<dbReference type="Proteomes" id="UP000053766">
    <property type="component" value="Unassembled WGS sequence"/>
</dbReference>
<evidence type="ECO:0000313" key="1">
    <source>
        <dbReference type="EMBL" id="KJH46267.1"/>
    </source>
</evidence>
<dbReference type="Gene3D" id="3.40.50.150">
    <property type="entry name" value="Vaccinia Virus protein VP39"/>
    <property type="match status" value="1"/>
</dbReference>
<dbReference type="STRING" id="29172.A0A0D8XR85"/>
<protein>
    <submittedName>
        <fullName evidence="1">Uncharacterized protein</fullName>
    </submittedName>
</protein>
<organism evidence="1 2">
    <name type="scientific">Dictyocaulus viviparus</name>
    <name type="common">Bovine lungworm</name>
    <dbReference type="NCBI Taxonomy" id="29172"/>
    <lineage>
        <taxon>Eukaryota</taxon>
        <taxon>Metazoa</taxon>
        <taxon>Ecdysozoa</taxon>
        <taxon>Nematoda</taxon>
        <taxon>Chromadorea</taxon>
        <taxon>Rhabditida</taxon>
        <taxon>Rhabditina</taxon>
        <taxon>Rhabditomorpha</taxon>
        <taxon>Strongyloidea</taxon>
        <taxon>Metastrongylidae</taxon>
        <taxon>Dictyocaulus</taxon>
    </lineage>
</organism>
<proteinExistence type="predicted"/>
<reference evidence="2" key="2">
    <citation type="journal article" date="2016" name="Sci. Rep.">
        <title>Dictyocaulus viviparus genome, variome and transcriptome elucidate lungworm biology and support future intervention.</title>
        <authorList>
            <person name="McNulty S.N."/>
            <person name="Strube C."/>
            <person name="Rosa B.A."/>
            <person name="Martin J.C."/>
            <person name="Tyagi R."/>
            <person name="Choi Y.J."/>
            <person name="Wang Q."/>
            <person name="Hallsworth Pepin K."/>
            <person name="Zhang X."/>
            <person name="Ozersky P."/>
            <person name="Wilson R.K."/>
            <person name="Sternberg P.W."/>
            <person name="Gasser R.B."/>
            <person name="Mitreva M."/>
        </authorList>
    </citation>
    <scope>NUCLEOTIDE SEQUENCE [LARGE SCALE GENOMIC DNA]</scope>
    <source>
        <strain evidence="2">HannoverDv2000</strain>
    </source>
</reference>
<evidence type="ECO:0000313" key="2">
    <source>
        <dbReference type="Proteomes" id="UP000053766"/>
    </source>
</evidence>
<gene>
    <name evidence="1" type="ORF">DICVIV_07654</name>
</gene>
<dbReference type="EMBL" id="KN716361">
    <property type="protein sequence ID" value="KJH46267.1"/>
    <property type="molecule type" value="Genomic_DNA"/>
</dbReference>
<accession>A0A0D8XR85</accession>
<keyword evidence="2" id="KW-1185">Reference proteome</keyword>
<dbReference type="AlphaFoldDB" id="A0A0D8XR85"/>
<dbReference type="OrthoDB" id="66144at2759"/>